<name>A0A1I0LUJ8_9ACTN</name>
<keyword evidence="3" id="KW-1185">Reference proteome</keyword>
<dbReference type="AlphaFoldDB" id="A0A1I0LUJ8"/>
<gene>
    <name evidence="2" type="ORF">SAMN05421811_127166</name>
</gene>
<dbReference type="STRING" id="568860.SAMN05421811_127166"/>
<dbReference type="Proteomes" id="UP000199361">
    <property type="component" value="Unassembled WGS sequence"/>
</dbReference>
<evidence type="ECO:0000313" key="3">
    <source>
        <dbReference type="Proteomes" id="UP000199361"/>
    </source>
</evidence>
<sequence length="105" mass="11719">MATPKCESCRKRPVAPKASVWCRACGDRWKRAGKPEDGPPPPKKGGRPREADTEERVQKTRELLAAGKGTMEIARLFGVPGSRVSYYKRRLAERGELPKAVTSRR</sequence>
<dbReference type="EMBL" id="FOHX01000027">
    <property type="protein sequence ID" value="SEU46868.1"/>
    <property type="molecule type" value="Genomic_DNA"/>
</dbReference>
<feature type="compositionally biased region" description="Basic and acidic residues" evidence="1">
    <location>
        <begin position="47"/>
        <end position="57"/>
    </location>
</feature>
<evidence type="ECO:0000256" key="1">
    <source>
        <dbReference type="SAM" id="MobiDB-lite"/>
    </source>
</evidence>
<organism evidence="2 3">
    <name type="scientific">Nonomuraea wenchangensis</name>
    <dbReference type="NCBI Taxonomy" id="568860"/>
    <lineage>
        <taxon>Bacteria</taxon>
        <taxon>Bacillati</taxon>
        <taxon>Actinomycetota</taxon>
        <taxon>Actinomycetes</taxon>
        <taxon>Streptosporangiales</taxon>
        <taxon>Streptosporangiaceae</taxon>
        <taxon>Nonomuraea</taxon>
    </lineage>
</organism>
<reference evidence="2 3" key="1">
    <citation type="submission" date="2016-10" db="EMBL/GenBank/DDBJ databases">
        <authorList>
            <person name="de Groot N.N."/>
        </authorList>
    </citation>
    <scope>NUCLEOTIDE SEQUENCE [LARGE SCALE GENOMIC DNA]</scope>
    <source>
        <strain evidence="2 3">CGMCC 4.5598</strain>
    </source>
</reference>
<evidence type="ECO:0000313" key="2">
    <source>
        <dbReference type="EMBL" id="SEU46868.1"/>
    </source>
</evidence>
<proteinExistence type="predicted"/>
<feature type="region of interest" description="Disordered" evidence="1">
    <location>
        <begin position="29"/>
        <end position="57"/>
    </location>
</feature>
<protein>
    <submittedName>
        <fullName evidence="2">Uncharacterized protein</fullName>
    </submittedName>
</protein>
<accession>A0A1I0LUJ8</accession>